<dbReference type="AlphaFoldDB" id="A0A6M3JFB8"/>
<dbReference type="EMBL" id="MT141579">
    <property type="protein sequence ID" value="QJA68028.1"/>
    <property type="molecule type" value="Genomic_DNA"/>
</dbReference>
<proteinExistence type="predicted"/>
<organism evidence="1">
    <name type="scientific">viral metagenome</name>
    <dbReference type="NCBI Taxonomy" id="1070528"/>
    <lineage>
        <taxon>unclassified sequences</taxon>
        <taxon>metagenomes</taxon>
        <taxon>organismal metagenomes</taxon>
    </lineage>
</organism>
<gene>
    <name evidence="1" type="ORF">MM415A10826_0003</name>
</gene>
<protein>
    <submittedName>
        <fullName evidence="1">Uncharacterized protein</fullName>
    </submittedName>
</protein>
<accession>A0A6M3JFB8</accession>
<sequence length="112" mass="12734">MIGSGRAESIRGDKMIEILEISGIGSEIVKSINERSELSAQVFNTLVDFKYLKSPARPKEAYKLARIRVMNGVSEYKKLRACFNNYQDPKTLKNDEQIQAIVDSLNRQEIKP</sequence>
<evidence type="ECO:0000313" key="1">
    <source>
        <dbReference type="EMBL" id="QJA68028.1"/>
    </source>
</evidence>
<reference evidence="1" key="1">
    <citation type="submission" date="2020-03" db="EMBL/GenBank/DDBJ databases">
        <title>The deep terrestrial virosphere.</title>
        <authorList>
            <person name="Holmfeldt K."/>
            <person name="Nilsson E."/>
            <person name="Simone D."/>
            <person name="Lopez-Fernandez M."/>
            <person name="Wu X."/>
            <person name="de Brujin I."/>
            <person name="Lundin D."/>
            <person name="Andersson A."/>
            <person name="Bertilsson S."/>
            <person name="Dopson M."/>
        </authorList>
    </citation>
    <scope>NUCLEOTIDE SEQUENCE</scope>
    <source>
        <strain evidence="1">MM415A10826</strain>
    </source>
</reference>
<name>A0A6M3JFB8_9ZZZZ</name>